<gene>
    <name evidence="3" type="ORF">G5B36_24325</name>
    <name evidence="2" type="ORF">L0N08_25995</name>
</gene>
<reference evidence="3 4" key="1">
    <citation type="journal article" date="2020" name="Cell Host Microbe">
        <title>Functional and Genomic Variation between Human-Derived Isolates of Lachnospiraceae Reveals Inter- and Intra-Species Diversity.</title>
        <authorList>
            <person name="Sorbara M.T."/>
            <person name="Littmann E.R."/>
            <person name="Fontana E."/>
            <person name="Moody T.U."/>
            <person name="Kohout C.E."/>
            <person name="Gjonbalaj M."/>
            <person name="Eaton V."/>
            <person name="Seok R."/>
            <person name="Leiner I.M."/>
            <person name="Pamer E.G."/>
        </authorList>
    </citation>
    <scope>NUCLEOTIDE SEQUENCE [LARGE SCALE GENOMIC DNA]</scope>
    <source>
        <strain evidence="3 4">MSK.1.17</strain>
    </source>
</reference>
<organism evidence="2 5">
    <name type="scientific">Enterocloster aldenensis</name>
    <dbReference type="NCBI Taxonomy" id="358742"/>
    <lineage>
        <taxon>Bacteria</taxon>
        <taxon>Bacillati</taxon>
        <taxon>Bacillota</taxon>
        <taxon>Clostridia</taxon>
        <taxon>Lachnospirales</taxon>
        <taxon>Lachnospiraceae</taxon>
        <taxon>Enterocloster</taxon>
    </lineage>
</organism>
<evidence type="ECO:0000256" key="1">
    <source>
        <dbReference type="SAM" id="MobiDB-lite"/>
    </source>
</evidence>
<dbReference type="Proteomes" id="UP000669239">
    <property type="component" value="Unassembled WGS sequence"/>
</dbReference>
<comment type="caution">
    <text evidence="2">The sequence shown here is derived from an EMBL/GenBank/DDBJ whole genome shotgun (WGS) entry which is preliminary data.</text>
</comment>
<keyword evidence="4" id="KW-1185">Reference proteome</keyword>
<sequence>MAKKGWGKFVAFAAVTGAVAAGVSYVLQYKTYHKELEKDFREFEDSGDEDRPDGEEDRTIDSRKLDRNYISLTSSKDELKVAAKDMAHATKNVLKDAGSLLSDTAHEVASAAVDTAHIALHTMKTKKDDFMDERAQKKEDDSDLFEDEGFLDDDYVDEDDLYDYGRMDGDSSPSYVSHHYPADYSDDLMDEEEVSGQEGSSLHTPQEPTATIEEDTLD</sequence>
<feature type="compositionally biased region" description="Polar residues" evidence="1">
    <location>
        <begin position="197"/>
        <end position="209"/>
    </location>
</feature>
<reference evidence="3" key="2">
    <citation type="submission" date="2020-02" db="EMBL/GenBank/DDBJ databases">
        <authorList>
            <person name="Littmann E."/>
            <person name="Sorbara M."/>
        </authorList>
    </citation>
    <scope>NUCLEOTIDE SEQUENCE</scope>
    <source>
        <strain evidence="3">MSK.1.17</strain>
    </source>
</reference>
<dbReference type="Proteomes" id="UP001299608">
    <property type="component" value="Unassembled WGS sequence"/>
</dbReference>
<feature type="region of interest" description="Disordered" evidence="1">
    <location>
        <begin position="131"/>
        <end position="218"/>
    </location>
</feature>
<dbReference type="EMBL" id="JAKNGE010000045">
    <property type="protein sequence ID" value="MCG4748872.1"/>
    <property type="molecule type" value="Genomic_DNA"/>
</dbReference>
<proteinExistence type="predicted"/>
<feature type="compositionally biased region" description="Basic and acidic residues" evidence="1">
    <location>
        <begin position="131"/>
        <end position="140"/>
    </location>
</feature>
<dbReference type="AlphaFoldDB" id="A0AAW5C5R7"/>
<protein>
    <recommendedName>
        <fullName evidence="6">YtxH domain-containing protein</fullName>
    </recommendedName>
</protein>
<feature type="compositionally biased region" description="Acidic residues" evidence="1">
    <location>
        <begin position="141"/>
        <end position="162"/>
    </location>
</feature>
<accession>A0AAW5C5R7</accession>
<reference evidence="2" key="3">
    <citation type="submission" date="2022-01" db="EMBL/GenBank/DDBJ databases">
        <title>Collection of gut derived symbiotic bacterial strains cultured from healthy donors.</title>
        <authorList>
            <person name="Lin H."/>
            <person name="Kohout C."/>
            <person name="Waligurski E."/>
            <person name="Pamer E.G."/>
        </authorList>
    </citation>
    <scope>NUCLEOTIDE SEQUENCE</scope>
    <source>
        <strain evidence="2">DFI.6.55</strain>
    </source>
</reference>
<feature type="compositionally biased region" description="Acidic residues" evidence="1">
    <location>
        <begin position="184"/>
        <end position="195"/>
    </location>
</feature>
<evidence type="ECO:0000313" key="2">
    <source>
        <dbReference type="EMBL" id="MCG4748872.1"/>
    </source>
</evidence>
<evidence type="ECO:0000313" key="3">
    <source>
        <dbReference type="EMBL" id="NSJ51806.1"/>
    </source>
</evidence>
<evidence type="ECO:0008006" key="6">
    <source>
        <dbReference type="Google" id="ProtNLM"/>
    </source>
</evidence>
<evidence type="ECO:0000313" key="5">
    <source>
        <dbReference type="Proteomes" id="UP001299608"/>
    </source>
</evidence>
<dbReference type="RefSeq" id="WP_117563064.1">
    <property type="nucleotide sequence ID" value="NZ_BAABZL010000001.1"/>
</dbReference>
<dbReference type="GeneID" id="97207798"/>
<name>A0AAW5C5R7_9FIRM</name>
<dbReference type="EMBL" id="JAAITT010000048">
    <property type="protein sequence ID" value="NSJ51806.1"/>
    <property type="molecule type" value="Genomic_DNA"/>
</dbReference>
<evidence type="ECO:0000313" key="4">
    <source>
        <dbReference type="Proteomes" id="UP000669239"/>
    </source>
</evidence>